<dbReference type="InterPro" id="IPR001810">
    <property type="entry name" value="F-box_dom"/>
</dbReference>
<dbReference type="Gene3D" id="1.20.1280.50">
    <property type="match status" value="1"/>
</dbReference>
<evidence type="ECO:0000256" key="1">
    <source>
        <dbReference type="SAM" id="MobiDB-lite"/>
    </source>
</evidence>
<dbReference type="Pfam" id="PF00646">
    <property type="entry name" value="F-box"/>
    <property type="match status" value="1"/>
</dbReference>
<name>A0AAN9SE10_PSOTE</name>
<proteinExistence type="predicted"/>
<organism evidence="3 4">
    <name type="scientific">Psophocarpus tetragonolobus</name>
    <name type="common">Winged bean</name>
    <name type="synonym">Dolichos tetragonolobus</name>
    <dbReference type="NCBI Taxonomy" id="3891"/>
    <lineage>
        <taxon>Eukaryota</taxon>
        <taxon>Viridiplantae</taxon>
        <taxon>Streptophyta</taxon>
        <taxon>Embryophyta</taxon>
        <taxon>Tracheophyta</taxon>
        <taxon>Spermatophyta</taxon>
        <taxon>Magnoliopsida</taxon>
        <taxon>eudicotyledons</taxon>
        <taxon>Gunneridae</taxon>
        <taxon>Pentapetalae</taxon>
        <taxon>rosids</taxon>
        <taxon>fabids</taxon>
        <taxon>Fabales</taxon>
        <taxon>Fabaceae</taxon>
        <taxon>Papilionoideae</taxon>
        <taxon>50 kb inversion clade</taxon>
        <taxon>NPAAA clade</taxon>
        <taxon>indigoferoid/millettioid clade</taxon>
        <taxon>Phaseoleae</taxon>
        <taxon>Psophocarpus</taxon>
    </lineage>
</organism>
<dbReference type="Gene3D" id="3.80.10.10">
    <property type="entry name" value="Ribonuclease Inhibitor"/>
    <property type="match status" value="1"/>
</dbReference>
<dbReference type="InterPro" id="IPR053781">
    <property type="entry name" value="F-box_AtFBL13-like"/>
</dbReference>
<feature type="region of interest" description="Disordered" evidence="1">
    <location>
        <begin position="75"/>
        <end position="109"/>
    </location>
</feature>
<dbReference type="PROSITE" id="PS50181">
    <property type="entry name" value="FBOX"/>
    <property type="match status" value="1"/>
</dbReference>
<sequence length="492" mass="55681">MSDCGFAHVVMSEEYEKQIAKAGLNLFNTRPQSGVRLKTQVKEDRSKSRRNVRVPLAGLNLFNTRPQSGVRLKTQVKEDRSKSRHRFPPVRHETSEWSSTEDPNKGGWTKVQTQVSTEEGKEIKKNLTMDVKRQSIGGRDRLSELPECVLLHILNYMDTIYAVRTCVLSKRWKDLWKLLTTLSFLHPYFIIKVDNFSKFVSHVLSSRDSSISVLNMCFSGINQTDAELMNRAITYAASHNVQQLTIQMPFDFTDKPHCFNPLIFSCPSLTFLKLHKSHSGPPLELPKSLQLPALETLSLSNIIFTARDNACAGPEPFSTCSLLNTLILTRCFLQNGAKVLFISNSKLSSLNLQDCFQHKVVLSTPNLSSLTISPRLGFHHQPLFSSCNLSCLEEGTIHVNKNTSCSVLTNWLQVFSNVKILTLSYLTLKMMLSVISDHATMIRFQPPRFVKLESLKVTMNEISYQQLNRVVQYLLQNSSLTVAVKIIPSLTI</sequence>
<evidence type="ECO:0000313" key="3">
    <source>
        <dbReference type="EMBL" id="KAK7393659.1"/>
    </source>
</evidence>
<reference evidence="3 4" key="1">
    <citation type="submission" date="2024-01" db="EMBL/GenBank/DDBJ databases">
        <title>The genomes of 5 underutilized Papilionoideae crops provide insights into root nodulation and disease resistanc.</title>
        <authorList>
            <person name="Jiang F."/>
        </authorList>
    </citation>
    <scope>NUCLEOTIDE SEQUENCE [LARGE SCALE GENOMIC DNA]</scope>
    <source>
        <strain evidence="3">DUOXIRENSHENG_FW03</strain>
        <tissue evidence="3">Leaves</tissue>
    </source>
</reference>
<protein>
    <recommendedName>
        <fullName evidence="2">F-box domain-containing protein</fullName>
    </recommendedName>
</protein>
<dbReference type="CDD" id="cd22160">
    <property type="entry name" value="F-box_AtFBL13-like"/>
    <property type="match status" value="1"/>
</dbReference>
<gene>
    <name evidence="3" type="ORF">VNO78_22220</name>
</gene>
<comment type="caution">
    <text evidence="3">The sequence shown here is derived from an EMBL/GenBank/DDBJ whole genome shotgun (WGS) entry which is preliminary data.</text>
</comment>
<dbReference type="InterPro" id="IPR036047">
    <property type="entry name" value="F-box-like_dom_sf"/>
</dbReference>
<dbReference type="EMBL" id="JAYMYS010000005">
    <property type="protein sequence ID" value="KAK7393659.1"/>
    <property type="molecule type" value="Genomic_DNA"/>
</dbReference>
<dbReference type="AlphaFoldDB" id="A0AAN9SE10"/>
<dbReference type="SUPFAM" id="SSF81383">
    <property type="entry name" value="F-box domain"/>
    <property type="match status" value="1"/>
</dbReference>
<dbReference type="SUPFAM" id="SSF52047">
    <property type="entry name" value="RNI-like"/>
    <property type="match status" value="1"/>
</dbReference>
<feature type="domain" description="F-box" evidence="2">
    <location>
        <begin position="139"/>
        <end position="175"/>
    </location>
</feature>
<evidence type="ECO:0000259" key="2">
    <source>
        <dbReference type="PROSITE" id="PS50181"/>
    </source>
</evidence>
<dbReference type="InterPro" id="IPR032675">
    <property type="entry name" value="LRR_dom_sf"/>
</dbReference>
<dbReference type="Proteomes" id="UP001386955">
    <property type="component" value="Unassembled WGS sequence"/>
</dbReference>
<dbReference type="PANTHER" id="PTHR32212">
    <property type="entry name" value="CYCLIN-LIKE F-BOX"/>
    <property type="match status" value="1"/>
</dbReference>
<keyword evidence="4" id="KW-1185">Reference proteome</keyword>
<dbReference type="PANTHER" id="PTHR32212:SF267">
    <property type="entry name" value="F-BOX_RNI_FBD-LIKE DOMAIN PROTEIN"/>
    <property type="match status" value="1"/>
</dbReference>
<evidence type="ECO:0000313" key="4">
    <source>
        <dbReference type="Proteomes" id="UP001386955"/>
    </source>
</evidence>
<accession>A0AAN9SE10</accession>